<organism evidence="6 7">
    <name type="scientific">Yoonia maricola</name>
    <dbReference type="NCBI Taxonomy" id="420999"/>
    <lineage>
        <taxon>Bacteria</taxon>
        <taxon>Pseudomonadati</taxon>
        <taxon>Pseudomonadota</taxon>
        <taxon>Alphaproteobacteria</taxon>
        <taxon>Rhodobacterales</taxon>
        <taxon>Paracoccaceae</taxon>
        <taxon>Yoonia</taxon>
    </lineage>
</organism>
<dbReference type="EMBL" id="PGTY01000001">
    <property type="protein sequence ID" value="PJI92278.1"/>
    <property type="molecule type" value="Genomic_DNA"/>
</dbReference>
<dbReference type="PROSITE" id="PS51257">
    <property type="entry name" value="PROKAR_LIPOPROTEIN"/>
    <property type="match status" value="1"/>
</dbReference>
<dbReference type="AlphaFoldDB" id="A0A2M8WMW5"/>
<sequence>MAALNGKCMCGACAFTATPTPGGLGAGACHCGMCRRWSGGMYLSVDCGSSVVFEDGAPVGSYKGSEWGERLFCTNCGSSLLWQTQDGQNQHVSIQAFEDPSQFEIGMQVFIDKKPDNYALAGETKTMTEAEVFAMYAPEGQD</sequence>
<comment type="similarity">
    <text evidence="1">Belongs to the Gfa family.</text>
</comment>
<dbReference type="GO" id="GO:0016846">
    <property type="term" value="F:carbon-sulfur lyase activity"/>
    <property type="evidence" value="ECO:0007669"/>
    <property type="project" value="InterPro"/>
</dbReference>
<proteinExistence type="inferred from homology"/>
<dbReference type="InterPro" id="IPR011057">
    <property type="entry name" value="Mss4-like_sf"/>
</dbReference>
<dbReference type="Pfam" id="PF04828">
    <property type="entry name" value="GFA"/>
    <property type="match status" value="1"/>
</dbReference>
<keyword evidence="2" id="KW-0479">Metal-binding</keyword>
<evidence type="ECO:0000313" key="6">
    <source>
        <dbReference type="EMBL" id="PJI92278.1"/>
    </source>
</evidence>
<evidence type="ECO:0000256" key="2">
    <source>
        <dbReference type="ARBA" id="ARBA00022723"/>
    </source>
</evidence>
<gene>
    <name evidence="6" type="ORF">BC777_1123</name>
</gene>
<feature type="domain" description="CENP-V/GFA" evidence="5">
    <location>
        <begin position="4"/>
        <end position="119"/>
    </location>
</feature>
<dbReference type="OrthoDB" id="9807246at2"/>
<keyword evidence="3" id="KW-0862">Zinc</keyword>
<keyword evidence="7" id="KW-1185">Reference proteome</keyword>
<dbReference type="PROSITE" id="PS51891">
    <property type="entry name" value="CENP_V_GFA"/>
    <property type="match status" value="1"/>
</dbReference>
<name>A0A2M8WMW5_9RHOB</name>
<comment type="caution">
    <text evidence="6">The sequence shown here is derived from an EMBL/GenBank/DDBJ whole genome shotgun (WGS) entry which is preliminary data.</text>
</comment>
<dbReference type="InterPro" id="IPR006913">
    <property type="entry name" value="CENP-V/GFA"/>
</dbReference>
<dbReference type="RefSeq" id="WP_100367111.1">
    <property type="nucleotide sequence ID" value="NZ_PGTY01000001.1"/>
</dbReference>
<protein>
    <recommendedName>
        <fullName evidence="5">CENP-V/GFA domain-containing protein</fullName>
    </recommendedName>
</protein>
<evidence type="ECO:0000256" key="3">
    <source>
        <dbReference type="ARBA" id="ARBA00022833"/>
    </source>
</evidence>
<reference evidence="6 7" key="1">
    <citation type="submission" date="2017-11" db="EMBL/GenBank/DDBJ databases">
        <title>Genomic Encyclopedia of Archaeal and Bacterial Type Strains, Phase II (KMG-II): From Individual Species to Whole Genera.</title>
        <authorList>
            <person name="Goeker M."/>
        </authorList>
    </citation>
    <scope>NUCLEOTIDE SEQUENCE [LARGE SCALE GENOMIC DNA]</scope>
    <source>
        <strain evidence="6 7">DSM 29128</strain>
    </source>
</reference>
<keyword evidence="4" id="KW-0456">Lyase</keyword>
<dbReference type="SUPFAM" id="SSF51316">
    <property type="entry name" value="Mss4-like"/>
    <property type="match status" value="1"/>
</dbReference>
<evidence type="ECO:0000259" key="5">
    <source>
        <dbReference type="PROSITE" id="PS51891"/>
    </source>
</evidence>
<evidence type="ECO:0000256" key="4">
    <source>
        <dbReference type="ARBA" id="ARBA00023239"/>
    </source>
</evidence>
<evidence type="ECO:0000256" key="1">
    <source>
        <dbReference type="ARBA" id="ARBA00005495"/>
    </source>
</evidence>
<dbReference type="Gene3D" id="3.90.1590.10">
    <property type="entry name" value="glutathione-dependent formaldehyde- activating enzyme (gfa)"/>
    <property type="match status" value="1"/>
</dbReference>
<dbReference type="Proteomes" id="UP000228531">
    <property type="component" value="Unassembled WGS sequence"/>
</dbReference>
<dbReference type="PANTHER" id="PTHR33337:SF40">
    <property type="entry name" value="CENP-V_GFA DOMAIN-CONTAINING PROTEIN-RELATED"/>
    <property type="match status" value="1"/>
</dbReference>
<dbReference type="GO" id="GO:0046872">
    <property type="term" value="F:metal ion binding"/>
    <property type="evidence" value="ECO:0007669"/>
    <property type="project" value="UniProtKB-KW"/>
</dbReference>
<evidence type="ECO:0000313" key="7">
    <source>
        <dbReference type="Proteomes" id="UP000228531"/>
    </source>
</evidence>
<dbReference type="PANTHER" id="PTHR33337">
    <property type="entry name" value="GFA DOMAIN-CONTAINING PROTEIN"/>
    <property type="match status" value="1"/>
</dbReference>
<accession>A0A2M8WMW5</accession>